<keyword evidence="1" id="KW-0472">Membrane</keyword>
<keyword evidence="1" id="KW-1133">Transmembrane helix</keyword>
<feature type="transmembrane region" description="Helical" evidence="1">
    <location>
        <begin position="343"/>
        <end position="364"/>
    </location>
</feature>
<keyword evidence="1" id="KW-0812">Transmembrane</keyword>
<reference evidence="2 3" key="1">
    <citation type="submission" date="2022-11" db="EMBL/GenBank/DDBJ databases">
        <title>Draft genome sequence of Saccharopolyspora sp. WRP15-2 isolated from rhizosphere soils of wild rice in Thailand.</title>
        <authorList>
            <person name="Duangmal K."/>
            <person name="Kammanee S."/>
            <person name="Muangham S."/>
        </authorList>
    </citation>
    <scope>NUCLEOTIDE SEQUENCE [LARGE SCALE GENOMIC DNA]</scope>
    <source>
        <strain evidence="2 3">WRP15-2</strain>
    </source>
</reference>
<protein>
    <submittedName>
        <fullName evidence="2">DUF3556 domain-containing protein</fullName>
    </submittedName>
</protein>
<keyword evidence="3" id="KW-1185">Reference proteome</keyword>
<gene>
    <name evidence="2" type="ORF">OU415_14245</name>
</gene>
<evidence type="ECO:0000313" key="2">
    <source>
        <dbReference type="EMBL" id="MDA3626603.1"/>
    </source>
</evidence>
<dbReference type="EMBL" id="JAQGLA010000017">
    <property type="protein sequence ID" value="MDA3626603.1"/>
    <property type="molecule type" value="Genomic_DNA"/>
</dbReference>
<dbReference type="Proteomes" id="UP001210380">
    <property type="component" value="Unassembled WGS sequence"/>
</dbReference>
<organism evidence="2 3">
    <name type="scientific">Saccharopolyspora oryzae</name>
    <dbReference type="NCBI Taxonomy" id="2997343"/>
    <lineage>
        <taxon>Bacteria</taxon>
        <taxon>Bacillati</taxon>
        <taxon>Actinomycetota</taxon>
        <taxon>Actinomycetes</taxon>
        <taxon>Pseudonocardiales</taxon>
        <taxon>Pseudonocardiaceae</taxon>
        <taxon>Saccharopolyspora</taxon>
    </lineage>
</organism>
<feature type="transmembrane region" description="Helical" evidence="1">
    <location>
        <begin position="371"/>
        <end position="389"/>
    </location>
</feature>
<dbReference type="RefSeq" id="WP_270949207.1">
    <property type="nucleotide sequence ID" value="NZ_JAQGLA010000017.1"/>
</dbReference>
<proteinExistence type="predicted"/>
<comment type="caution">
    <text evidence="2">The sequence shown here is derived from an EMBL/GenBank/DDBJ whole genome shotgun (WGS) entry which is preliminary data.</text>
</comment>
<name>A0ABT4UY15_9PSEU</name>
<feature type="transmembrane region" description="Helical" evidence="1">
    <location>
        <begin position="88"/>
        <end position="107"/>
    </location>
</feature>
<feature type="transmembrane region" description="Helical" evidence="1">
    <location>
        <begin position="319"/>
        <end position="337"/>
    </location>
</feature>
<feature type="transmembrane region" description="Helical" evidence="1">
    <location>
        <begin position="148"/>
        <end position="167"/>
    </location>
</feature>
<feature type="transmembrane region" description="Helical" evidence="1">
    <location>
        <begin position="217"/>
        <end position="241"/>
    </location>
</feature>
<feature type="transmembrane region" description="Helical" evidence="1">
    <location>
        <begin position="179"/>
        <end position="197"/>
    </location>
</feature>
<dbReference type="Pfam" id="PF12077">
    <property type="entry name" value="DUF3556"/>
    <property type="match status" value="1"/>
</dbReference>
<dbReference type="InterPro" id="IPR021941">
    <property type="entry name" value="DUF3556_TM"/>
</dbReference>
<evidence type="ECO:0000256" key="1">
    <source>
        <dbReference type="SAM" id="Phobius"/>
    </source>
</evidence>
<accession>A0ABT4UY15</accession>
<evidence type="ECO:0000313" key="3">
    <source>
        <dbReference type="Proteomes" id="UP001210380"/>
    </source>
</evidence>
<feature type="transmembrane region" description="Helical" evidence="1">
    <location>
        <begin position="45"/>
        <end position="68"/>
    </location>
</feature>
<sequence length="601" mass="65511">MGFRTGDFPPVDTTTFLDEPLRERIKALAVHWVEYGFGTPRQVHVVYVVKLLVLYIGIGTALATWTSGVGPFWAVGEWWNEPIVYQKLVLWTMFLEALGLAGSWGPLAGKFKPMTGGVLFWARPGTIRLRPWKRVPLTSGDRRTAADVVLYLGFLAAMLVAIVLPGVPGAGLAHGAAGLVNPALLIAPIALVVLCGLRDKTLFIAARGEQYLPAMVFFAFLPFVDMIIALKLLIVSVWVGAGVSKFGRHFTNVVPPMVSNTPFWPPRWLKRAHYRNFPHDLRPSKLATFMAHVGGTLVEIATPLVLLLSTNRWLTSAGVVLMVLFHLFITSTFPLAVPLEWNVLFAYAAVFLFLGFPAGTGYGLGDMSSPWLTAGIVAGLVLFPVLGNLRPDLVSFLPSMRQYAGNWASALWAFAPGAEEKLNSIAHRPTANQLDQLLAMGYPAPAAEITMQQTIAWRSMHSQGRGLFSVLLDSLPDLDQRTVREAEFVCNSLIGFNFGDGHLHDESLIRAVQSRVGFAPGELVVVWVESQPIHSGIQRYQVIDAALGVVERGSWKVADAVAEQPWLPNGPIPRDVSWRRAGGLLSVRESGAADPAMGSSA</sequence>
<feature type="transmembrane region" description="Helical" evidence="1">
    <location>
        <begin position="286"/>
        <end position="307"/>
    </location>
</feature>